<name>A0A5E4ZV98_9BURK</name>
<proteinExistence type="predicted"/>
<organism evidence="1 2">
    <name type="scientific">Pandoraea captiosa</name>
    <dbReference type="NCBI Taxonomy" id="2508302"/>
    <lineage>
        <taxon>Bacteria</taxon>
        <taxon>Pseudomonadati</taxon>
        <taxon>Pseudomonadota</taxon>
        <taxon>Betaproteobacteria</taxon>
        <taxon>Burkholderiales</taxon>
        <taxon>Burkholderiaceae</taxon>
        <taxon>Pandoraea</taxon>
    </lineage>
</organism>
<sequence>MQKMIRIMSAAATSCIAGLIGVIGVIGVVPSAHADTTVGSTEELVRSQPAMQYVFSERAMLVMYQLGVEEDKRFNLQTDCKSKYQVRPLGAVVLKPMTIPDGGGNPKSGAWLTRYQLERCGDAKIYNAVFVADAEGGNPKPTPFYPGNTRGGPVLVQDAMMVAVSTAIAKSGQSGCRKVEAFDMRAKQPPHDVVEGGTTFRGVWKETWTFRVCGKMVDVDMIFTPDAVGGGTSFRTESVKTTQGMAQ</sequence>
<dbReference type="AlphaFoldDB" id="A0A5E4ZV98"/>
<dbReference type="Proteomes" id="UP000414136">
    <property type="component" value="Unassembled WGS sequence"/>
</dbReference>
<reference evidence="1 2" key="1">
    <citation type="submission" date="2019-08" db="EMBL/GenBank/DDBJ databases">
        <authorList>
            <person name="Peeters C."/>
        </authorList>
    </citation>
    <scope>NUCLEOTIDE SEQUENCE [LARGE SCALE GENOMIC DNA]</scope>
    <source>
        <strain evidence="1 2">LMG 31118</strain>
    </source>
</reference>
<gene>
    <name evidence="1" type="ORF">PCA31118_01964</name>
</gene>
<evidence type="ECO:0000313" key="1">
    <source>
        <dbReference type="EMBL" id="VVE65289.1"/>
    </source>
</evidence>
<accession>A0A5E4ZV98</accession>
<keyword evidence="2" id="KW-1185">Reference proteome</keyword>
<dbReference type="EMBL" id="CABPSQ010000002">
    <property type="protein sequence ID" value="VVE65289.1"/>
    <property type="molecule type" value="Genomic_DNA"/>
</dbReference>
<evidence type="ECO:0000313" key="2">
    <source>
        <dbReference type="Proteomes" id="UP000414136"/>
    </source>
</evidence>
<protein>
    <submittedName>
        <fullName evidence="1">Uncharacterized protein</fullName>
    </submittedName>
</protein>